<evidence type="ECO:0000313" key="2">
    <source>
        <dbReference type="EMBL" id="KRH44702.1"/>
    </source>
</evidence>
<protein>
    <recommendedName>
        <fullName evidence="1">DUF4283 domain-containing protein</fullName>
    </recommendedName>
</protein>
<dbReference type="OMA" id="CAPWRES"/>
<reference evidence="2 3" key="1">
    <citation type="journal article" date="2010" name="Nature">
        <title>Genome sequence of the palaeopolyploid soybean.</title>
        <authorList>
            <person name="Schmutz J."/>
            <person name="Cannon S.B."/>
            <person name="Schlueter J."/>
            <person name="Ma J."/>
            <person name="Mitros T."/>
            <person name="Nelson W."/>
            <person name="Hyten D.L."/>
            <person name="Song Q."/>
            <person name="Thelen J.J."/>
            <person name="Cheng J."/>
            <person name="Xu D."/>
            <person name="Hellsten U."/>
            <person name="May G.D."/>
            <person name="Yu Y."/>
            <person name="Sakurai T."/>
            <person name="Umezawa T."/>
            <person name="Bhattacharyya M.K."/>
            <person name="Sandhu D."/>
            <person name="Valliyodan B."/>
            <person name="Lindquist E."/>
            <person name="Peto M."/>
            <person name="Grant D."/>
            <person name="Shu S."/>
            <person name="Goodstein D."/>
            <person name="Barry K."/>
            <person name="Futrell-Griggs M."/>
            <person name="Abernathy B."/>
            <person name="Du J."/>
            <person name="Tian Z."/>
            <person name="Zhu L."/>
            <person name="Gill N."/>
            <person name="Joshi T."/>
            <person name="Libault M."/>
            <person name="Sethuraman A."/>
            <person name="Zhang X.-C."/>
            <person name="Shinozaki K."/>
            <person name="Nguyen H.T."/>
            <person name="Wing R.A."/>
            <person name="Cregan P."/>
            <person name="Specht J."/>
            <person name="Grimwood J."/>
            <person name="Rokhsar D."/>
            <person name="Stacey G."/>
            <person name="Shoemaker R.C."/>
            <person name="Jackson S.A."/>
        </authorList>
    </citation>
    <scope>NUCLEOTIDE SEQUENCE</scope>
    <source>
        <strain evidence="3">cv. Williams 82</strain>
        <tissue evidence="2">Callus</tissue>
    </source>
</reference>
<name>A0A0R0IR10_SOYBN</name>
<dbReference type="InterPro" id="IPR025558">
    <property type="entry name" value="DUF4283"/>
</dbReference>
<evidence type="ECO:0000313" key="4">
    <source>
        <dbReference type="Proteomes" id="UP000008827"/>
    </source>
</evidence>
<dbReference type="Pfam" id="PF14111">
    <property type="entry name" value="DUF4283"/>
    <property type="match status" value="1"/>
</dbReference>
<feature type="domain" description="DUF4283" evidence="1">
    <location>
        <begin position="56"/>
        <end position="108"/>
    </location>
</feature>
<dbReference type="Proteomes" id="UP000008827">
    <property type="component" value="Chromosome 8"/>
</dbReference>
<dbReference type="PANTHER" id="PTHR31286">
    <property type="entry name" value="GLYCINE-RICH CELL WALL STRUCTURAL PROTEIN 1.8-LIKE"/>
    <property type="match status" value="1"/>
</dbReference>
<proteinExistence type="predicted"/>
<organism evidence="2">
    <name type="scientific">Glycine max</name>
    <name type="common">Soybean</name>
    <name type="synonym">Glycine hispida</name>
    <dbReference type="NCBI Taxonomy" id="3847"/>
    <lineage>
        <taxon>Eukaryota</taxon>
        <taxon>Viridiplantae</taxon>
        <taxon>Streptophyta</taxon>
        <taxon>Embryophyta</taxon>
        <taxon>Tracheophyta</taxon>
        <taxon>Spermatophyta</taxon>
        <taxon>Magnoliopsida</taxon>
        <taxon>eudicotyledons</taxon>
        <taxon>Gunneridae</taxon>
        <taxon>Pentapetalae</taxon>
        <taxon>rosids</taxon>
        <taxon>fabids</taxon>
        <taxon>Fabales</taxon>
        <taxon>Fabaceae</taxon>
        <taxon>Papilionoideae</taxon>
        <taxon>50 kb inversion clade</taxon>
        <taxon>NPAAA clade</taxon>
        <taxon>indigoferoid/millettioid clade</taxon>
        <taxon>Phaseoleae</taxon>
        <taxon>Glycine</taxon>
        <taxon>Glycine subgen. Soja</taxon>
    </lineage>
</organism>
<reference evidence="2" key="3">
    <citation type="submission" date="2018-07" db="EMBL/GenBank/DDBJ databases">
        <title>WGS assembly of Glycine max.</title>
        <authorList>
            <person name="Schmutz J."/>
            <person name="Cannon S."/>
            <person name="Schlueter J."/>
            <person name="Ma J."/>
            <person name="Mitros T."/>
            <person name="Nelson W."/>
            <person name="Hyten D."/>
            <person name="Song Q."/>
            <person name="Thelen J."/>
            <person name="Cheng J."/>
            <person name="Xu D."/>
            <person name="Hellsten U."/>
            <person name="May G."/>
            <person name="Yu Y."/>
            <person name="Sakurai T."/>
            <person name="Umezawa T."/>
            <person name="Bhattacharyya M."/>
            <person name="Sandhu D."/>
            <person name="Valliyodan B."/>
            <person name="Lindquist E."/>
            <person name="Peto M."/>
            <person name="Grant D."/>
            <person name="Shu S."/>
            <person name="Goodstein D."/>
            <person name="Barry K."/>
            <person name="Futrell-Griggs M."/>
            <person name="Abernathy B."/>
            <person name="Du J."/>
            <person name="Tian Z."/>
            <person name="Zhu L."/>
            <person name="Gill N."/>
            <person name="Joshi T."/>
            <person name="Libault M."/>
            <person name="Sethuraman A."/>
            <person name="Zhang X."/>
            <person name="Shinozaki K."/>
            <person name="Nguyen H."/>
            <person name="Wing R."/>
            <person name="Cregan P."/>
            <person name="Specht J."/>
            <person name="Grimwood J."/>
            <person name="Rokhsar D."/>
            <person name="Stacey G."/>
            <person name="Shoemaker R."/>
            <person name="Jackson S."/>
        </authorList>
    </citation>
    <scope>NUCLEOTIDE SEQUENCE</scope>
    <source>
        <tissue evidence="2">Callus</tissue>
    </source>
</reference>
<dbReference type="AlphaFoldDB" id="A0A0R0IR10"/>
<dbReference type="EMBL" id="CM000841">
    <property type="protein sequence ID" value="KRH44702.1"/>
    <property type="molecule type" value="Genomic_DNA"/>
</dbReference>
<sequence length="132" mass="14979">MAQAQKNDPLDDGGGGVSKGKVSFKDMTMANKQDNNPLKPKVYLEDSIFEGSCAPWQDALVASFEILDIGNGYFMVKFDNEDDQNKVIVDGPWMIFDHYLTVRTWFVDFISLQATIVKTMVWIQFPSLNLLY</sequence>
<dbReference type="PANTHER" id="PTHR31286:SF171">
    <property type="entry name" value="CCHC-TYPE DOMAIN-CONTAINING PROTEIN"/>
    <property type="match status" value="1"/>
</dbReference>
<dbReference type="InterPro" id="IPR040256">
    <property type="entry name" value="At4g02000-like"/>
</dbReference>
<dbReference type="InParanoid" id="A0A0R0IR10"/>
<evidence type="ECO:0000259" key="1">
    <source>
        <dbReference type="Pfam" id="PF14111"/>
    </source>
</evidence>
<keyword evidence="4" id="KW-1185">Reference proteome</keyword>
<dbReference type="Gramene" id="KRH44702">
    <property type="protein sequence ID" value="KRH44702"/>
    <property type="gene ID" value="GLYMA_08G226200"/>
</dbReference>
<gene>
    <name evidence="2" type="ORF">GLYMA_08G226200</name>
</gene>
<evidence type="ECO:0000313" key="3">
    <source>
        <dbReference type="EnsemblPlants" id="KRH44702"/>
    </source>
</evidence>
<accession>A0A0R0IR10</accession>
<reference evidence="3" key="2">
    <citation type="submission" date="2018-02" db="UniProtKB">
        <authorList>
            <consortium name="EnsemblPlants"/>
        </authorList>
    </citation>
    <scope>IDENTIFICATION</scope>
    <source>
        <strain evidence="3">Williams 82</strain>
    </source>
</reference>
<dbReference type="EnsemblPlants" id="KRH44702">
    <property type="protein sequence ID" value="KRH44702"/>
    <property type="gene ID" value="GLYMA_08G226200"/>
</dbReference>